<organism evidence="1 2">
    <name type="scientific">Sphingomonas taxi</name>
    <dbReference type="NCBI Taxonomy" id="1549858"/>
    <lineage>
        <taxon>Bacteria</taxon>
        <taxon>Pseudomonadati</taxon>
        <taxon>Pseudomonadota</taxon>
        <taxon>Alphaproteobacteria</taxon>
        <taxon>Sphingomonadales</taxon>
        <taxon>Sphingomonadaceae</taxon>
        <taxon>Sphingomonas</taxon>
    </lineage>
</organism>
<evidence type="ECO:0008006" key="3">
    <source>
        <dbReference type="Google" id="ProtNLM"/>
    </source>
</evidence>
<dbReference type="InterPro" id="IPR025515">
    <property type="entry name" value="DUF4403"/>
</dbReference>
<dbReference type="EMBL" id="QFQI01000010">
    <property type="protein sequence ID" value="PZQ59182.1"/>
    <property type="molecule type" value="Genomic_DNA"/>
</dbReference>
<dbReference type="Pfam" id="PF14356">
    <property type="entry name" value="DUF4403"/>
    <property type="match status" value="1"/>
</dbReference>
<gene>
    <name evidence="1" type="ORF">DI544_12065</name>
</gene>
<dbReference type="Proteomes" id="UP000249229">
    <property type="component" value="Unassembled WGS sequence"/>
</dbReference>
<protein>
    <recommendedName>
        <fullName evidence="3">DUF4403 domain-containing protein</fullName>
    </recommendedName>
</protein>
<comment type="caution">
    <text evidence="1">The sequence shown here is derived from an EMBL/GenBank/DDBJ whole genome shotgun (WGS) entry which is preliminary data.</text>
</comment>
<evidence type="ECO:0000313" key="2">
    <source>
        <dbReference type="Proteomes" id="UP000249229"/>
    </source>
</evidence>
<accession>A0A2W5P045</accession>
<reference evidence="1 2" key="1">
    <citation type="submission" date="2017-08" db="EMBL/GenBank/DDBJ databases">
        <title>Infants hospitalized years apart are colonized by the same room-sourced microbial strains.</title>
        <authorList>
            <person name="Brooks B."/>
            <person name="Olm M.R."/>
            <person name="Firek B.A."/>
            <person name="Baker R."/>
            <person name="Thomas B.C."/>
            <person name="Morowitz M.J."/>
            <person name="Banfield J.F."/>
        </authorList>
    </citation>
    <scope>NUCLEOTIDE SEQUENCE [LARGE SCALE GENOMIC DNA]</scope>
    <source>
        <strain evidence="1">S2_005_001_R1_22</strain>
    </source>
</reference>
<proteinExistence type="predicted"/>
<sequence length="493" mass="53562">MEIILRRRLLTFALVGATLLAGCGRKTDPAPPRISSDVAPFPDQSSTIVVPVSADLRMLERGLDANTPRTLWTIDERREKCVTGKRVNLGIGKVKILPDLGCRIVGRVTRGAIRVSGAGERLEIVMPVSARVAVRDVGGIAGETATGSALVRATGRLDVVGDWQPRATLDIAYDWREPPGIDIVGQRITFAARADEKLKGVVAKLERDLPREVARLNLRRELETVWSRAFTSIELSKRNPPAWMRITPRQLGFGGYRVEGRTLRLTLAAEALTQTFVGQRPADPTPTPLPPPTRTGGQPGLRFFIPVLADYAQLEPVVQRTLRKLAARGITLTGIGPVDVDFGTVTVYATQGGRLAIGVKAKVAPHDRSFAATSGEAWLTAQPYNEEGSQLVRARDVQLATRTDSRAVDLLVSLLDNVQVHEAVALALQHDFAPDYRKVLGKAQHAIGARQQGDFFLSTDVTRVTTGRLQVTGAGLFLPVRAEGSAQISYRPK</sequence>
<dbReference type="AlphaFoldDB" id="A0A2W5P045"/>
<dbReference type="PROSITE" id="PS51257">
    <property type="entry name" value="PROKAR_LIPOPROTEIN"/>
    <property type="match status" value="1"/>
</dbReference>
<name>A0A2W5P045_9SPHN</name>
<evidence type="ECO:0000313" key="1">
    <source>
        <dbReference type="EMBL" id="PZQ59182.1"/>
    </source>
</evidence>